<dbReference type="EMBL" id="NEFX01000022">
    <property type="protein sequence ID" value="OTW30319.1"/>
    <property type="molecule type" value="Genomic_DNA"/>
</dbReference>
<dbReference type="RefSeq" id="WP_037565984.1">
    <property type="nucleotide sequence ID" value="NZ_CP009623.1"/>
</dbReference>
<protein>
    <submittedName>
        <fullName evidence="1">Uncharacterized protein</fullName>
    </submittedName>
</protein>
<dbReference type="OrthoDB" id="2408640at2"/>
<sequence>MVNNEFIISKHLSKGEKVLDVWFKSSENDVELLKRVVNHMPHLQKVNFYFDETINHVQMMIYQEIVNHLKSHVTVKLIFQSLHVQFEHVEAIIGKLINDYTINIYYYSKGALHIEFFGNDIVPFDNKHNRYLYEQLKSEFREARERPVMNDMRLKQELLTVKNDYDDLYQTYLATHKRMQYAFRELHKFKRSAWKYKKKYLDNEIFINNMERIAYYKKKVNKRNIYKLVKLMLKRVRVR</sequence>
<proteinExistence type="predicted"/>
<dbReference type="Proteomes" id="UP000646308">
    <property type="component" value="Unassembled WGS sequence"/>
</dbReference>
<dbReference type="KEGG" id="sagq:EP23_01375"/>
<evidence type="ECO:0000313" key="2">
    <source>
        <dbReference type="EMBL" id="OTW30319.1"/>
    </source>
</evidence>
<accession>A0A085UF67</accession>
<dbReference type="GeneID" id="57691144"/>
<dbReference type="Proteomes" id="UP000195208">
    <property type="component" value="Unassembled WGS sequence"/>
</dbReference>
<organism evidence="1 4">
    <name type="scientific">Staphylococcus agnetis</name>
    <dbReference type="NCBI Taxonomy" id="985762"/>
    <lineage>
        <taxon>Bacteria</taxon>
        <taxon>Bacillati</taxon>
        <taxon>Bacillota</taxon>
        <taxon>Bacilli</taxon>
        <taxon>Bacillales</taxon>
        <taxon>Staphylococcaceae</taxon>
        <taxon>Staphylococcus</taxon>
    </lineage>
</organism>
<name>A0A085UF67_9STAP</name>
<evidence type="ECO:0000313" key="3">
    <source>
        <dbReference type="Proteomes" id="UP000195208"/>
    </source>
</evidence>
<reference evidence="2 3" key="1">
    <citation type="submission" date="2017-04" db="EMBL/GenBank/DDBJ databases">
        <title>Staphylococcus agnetis, a potential pathogen in the broiler production.</title>
        <authorList>
            <person name="Poulsen L."/>
        </authorList>
    </citation>
    <scope>NUCLEOTIDE SEQUENCE [LARGE SCALE GENOMIC DNA]</scope>
    <source>
        <strain evidence="2 3">723_310714_2_2_spleen</strain>
    </source>
</reference>
<reference evidence="1" key="2">
    <citation type="submission" date="2019-11" db="EMBL/GenBank/DDBJ databases">
        <title>Whole genome comparisons of Staphylococcus agnetis isolates from cattle and chickens.</title>
        <authorList>
            <person name="Rhoads D."/>
            <person name="Shwani A."/>
            <person name="Adkins P."/>
            <person name="Calcutt M."/>
            <person name="Middleton J."/>
        </authorList>
    </citation>
    <scope>NUCLEOTIDE SEQUENCE</scope>
    <source>
        <strain evidence="1">1387</strain>
    </source>
</reference>
<keyword evidence="3" id="KW-1185">Reference proteome</keyword>
<comment type="caution">
    <text evidence="1">The sequence shown here is derived from an EMBL/GenBank/DDBJ whole genome shotgun (WGS) entry which is preliminary data.</text>
</comment>
<dbReference type="eggNOG" id="ENOG5030EVK">
    <property type="taxonomic scope" value="Bacteria"/>
</dbReference>
<dbReference type="EMBL" id="WMFL01000080">
    <property type="protein sequence ID" value="NJI02976.1"/>
    <property type="molecule type" value="Genomic_DNA"/>
</dbReference>
<gene>
    <name evidence="2" type="ORF">B9M88_11000</name>
    <name evidence="1" type="ORF">GLV84_09070</name>
</gene>
<evidence type="ECO:0000313" key="1">
    <source>
        <dbReference type="EMBL" id="NJI02976.1"/>
    </source>
</evidence>
<evidence type="ECO:0000313" key="4">
    <source>
        <dbReference type="Proteomes" id="UP000646308"/>
    </source>
</evidence>
<dbReference type="AlphaFoldDB" id="A0A085UF67"/>